<dbReference type="PANTHER" id="PTHR33308">
    <property type="entry name" value="PEPTIDOGLYCAN HYDROLASE FLGJ"/>
    <property type="match status" value="1"/>
</dbReference>
<reference evidence="13 14" key="1">
    <citation type="submission" date="2016-10" db="EMBL/GenBank/DDBJ databases">
        <authorList>
            <person name="Varghese N."/>
            <person name="Submissions S."/>
        </authorList>
    </citation>
    <scope>NUCLEOTIDE SEQUENCE [LARGE SCALE GENOMIC DNA]</scope>
    <source>
        <strain evidence="13 14">Nl1</strain>
    </source>
</reference>
<gene>
    <name evidence="13" type="ORF">SAMN05216402_1878</name>
</gene>
<evidence type="ECO:0000313" key="14">
    <source>
        <dbReference type="Proteomes" id="UP000183471"/>
    </source>
</evidence>
<dbReference type="PRINTS" id="PR01002">
    <property type="entry name" value="FLGFLGJ"/>
</dbReference>
<evidence type="ECO:0000256" key="5">
    <source>
        <dbReference type="ARBA" id="ARBA00013433"/>
    </source>
</evidence>
<dbReference type="SMART" id="SM00047">
    <property type="entry name" value="LYZ2"/>
    <property type="match status" value="1"/>
</dbReference>
<evidence type="ECO:0000256" key="6">
    <source>
        <dbReference type="ARBA" id="ARBA00022764"/>
    </source>
</evidence>
<evidence type="ECO:0000256" key="7">
    <source>
        <dbReference type="ARBA" id="ARBA00022801"/>
    </source>
</evidence>
<dbReference type="InterPro" id="IPR002901">
    <property type="entry name" value="MGlyc_endo_b_GlcNAc-like_dom"/>
</dbReference>
<keyword evidence="9" id="KW-0961">Cell wall biogenesis/degradation</keyword>
<evidence type="ECO:0000256" key="1">
    <source>
        <dbReference type="ARBA" id="ARBA00002954"/>
    </source>
</evidence>
<keyword evidence="13" id="KW-0969">Cilium</keyword>
<evidence type="ECO:0000256" key="2">
    <source>
        <dbReference type="ARBA" id="ARBA00004418"/>
    </source>
</evidence>
<evidence type="ECO:0000256" key="4">
    <source>
        <dbReference type="ARBA" id="ARBA00007974"/>
    </source>
</evidence>
<proteinExistence type="inferred from homology"/>
<dbReference type="Gene3D" id="1.10.530.10">
    <property type="match status" value="1"/>
</dbReference>
<keyword evidence="6" id="KW-0574">Periplasm</keyword>
<comment type="caution">
    <text evidence="13">The sequence shown here is derived from an EMBL/GenBank/DDBJ whole genome shotgun (WGS) entry which is preliminary data.</text>
</comment>
<dbReference type="Gene3D" id="2.10.70.40">
    <property type="entry name" value="peptidoglycan hydrolase"/>
    <property type="match status" value="1"/>
</dbReference>
<evidence type="ECO:0000256" key="3">
    <source>
        <dbReference type="ARBA" id="ARBA00006880"/>
    </source>
</evidence>
<evidence type="ECO:0000259" key="12">
    <source>
        <dbReference type="SMART" id="SM00047"/>
    </source>
</evidence>
<name>A0ABY0TE39_9PROT</name>
<dbReference type="NCBIfam" id="TIGR02541">
    <property type="entry name" value="flagell_FlgJ"/>
    <property type="match status" value="1"/>
</dbReference>
<dbReference type="Pfam" id="PF01832">
    <property type="entry name" value="Glucosaminidase"/>
    <property type="match status" value="1"/>
</dbReference>
<accession>A0ABY0TE39</accession>
<dbReference type="RefSeq" id="WP_074632064.1">
    <property type="nucleotide sequence ID" value="NZ_FNKY01000001.1"/>
</dbReference>
<dbReference type="InterPro" id="IPR019301">
    <property type="entry name" value="Flagellar_prot_FlgJ_N"/>
</dbReference>
<keyword evidence="13" id="KW-0282">Flagellum</keyword>
<organism evidence="13 14">
    <name type="scientific">Nitrosospira multiformis</name>
    <dbReference type="NCBI Taxonomy" id="1231"/>
    <lineage>
        <taxon>Bacteria</taxon>
        <taxon>Pseudomonadati</taxon>
        <taxon>Pseudomonadota</taxon>
        <taxon>Betaproteobacteria</taxon>
        <taxon>Nitrosomonadales</taxon>
        <taxon>Nitrosomonadaceae</taxon>
        <taxon>Nitrosospira</taxon>
    </lineage>
</organism>
<comment type="similarity">
    <text evidence="3">In the N-terminal section; belongs to the FlgJ family.</text>
</comment>
<dbReference type="InterPro" id="IPR051056">
    <property type="entry name" value="Glycosyl_Hydrolase_73"/>
</dbReference>
<comment type="subcellular location">
    <subcellularLocation>
        <location evidence="2">Periplasm</location>
    </subcellularLocation>
</comment>
<comment type="function">
    <text evidence="1">Flagellum-specific muramidase which hydrolyzes the peptidoglycan layer to assemble the rod structure in the periplasmic space.</text>
</comment>
<keyword evidence="7" id="KW-0378">Hydrolase</keyword>
<sequence length="327" mass="35327">MMTSADLSGKFALDVQAVNELRTDVKRTDKAGLEAAAKQFEVLFMNMMLKSMREATSQDSLMDSDQSRLYTSMLDQQLSQSMASRGIGLADMMVRQLGRGLPVDLPGEGTAPASAHSGTGVPETSPQENIPVQQQPLQQTQPPPQQQSSALTPQPSQLPQAPQQAALQPGSQSQVAEFQSRLMPHAVQASQTTGIPARFMLGQAALESGWGKREIRAADGTPSHNLFGVKAGSNWKGSVVETVTTEYVNGVAQKSVEKFRAYSSYADAFRDYANLLRNNPRYADVVAQATQGIDAAGFAQGLQRAGYATDPNYADKLTRIIKTTQWS</sequence>
<keyword evidence="8" id="KW-0326">Glycosidase</keyword>
<protein>
    <recommendedName>
        <fullName evidence="5">Peptidoglycan hydrolase FlgJ</fullName>
    </recommendedName>
    <alternativeName>
        <fullName evidence="10">Muramidase FlgJ</fullName>
    </alternativeName>
</protein>
<evidence type="ECO:0000256" key="9">
    <source>
        <dbReference type="ARBA" id="ARBA00023316"/>
    </source>
</evidence>
<evidence type="ECO:0000256" key="8">
    <source>
        <dbReference type="ARBA" id="ARBA00023295"/>
    </source>
</evidence>
<feature type="region of interest" description="Disordered" evidence="11">
    <location>
        <begin position="100"/>
        <end position="177"/>
    </location>
</feature>
<evidence type="ECO:0000313" key="13">
    <source>
        <dbReference type="EMBL" id="SDQ69162.1"/>
    </source>
</evidence>
<dbReference type="InterPro" id="IPR013377">
    <property type="entry name" value="FlgJ"/>
</dbReference>
<feature type="compositionally biased region" description="Low complexity" evidence="11">
    <location>
        <begin position="133"/>
        <end position="174"/>
    </location>
</feature>
<dbReference type="Proteomes" id="UP000183471">
    <property type="component" value="Unassembled WGS sequence"/>
</dbReference>
<comment type="similarity">
    <text evidence="4">In the C-terminal section; belongs to the glycosyl hydrolase 73 family.</text>
</comment>
<keyword evidence="13" id="KW-0966">Cell projection</keyword>
<dbReference type="PANTHER" id="PTHR33308:SF9">
    <property type="entry name" value="PEPTIDOGLYCAN HYDROLASE FLGJ"/>
    <property type="match status" value="1"/>
</dbReference>
<evidence type="ECO:0000256" key="11">
    <source>
        <dbReference type="SAM" id="MobiDB-lite"/>
    </source>
</evidence>
<dbReference type="EMBL" id="FNKY01000001">
    <property type="protein sequence ID" value="SDQ69162.1"/>
    <property type="molecule type" value="Genomic_DNA"/>
</dbReference>
<feature type="compositionally biased region" description="Polar residues" evidence="11">
    <location>
        <begin position="122"/>
        <end position="132"/>
    </location>
</feature>
<feature type="domain" description="Mannosyl-glycoprotein endo-beta-N-acetylglucosamidase-like" evidence="12">
    <location>
        <begin position="166"/>
        <end position="327"/>
    </location>
</feature>
<dbReference type="Pfam" id="PF10135">
    <property type="entry name" value="Rod-binding"/>
    <property type="match status" value="1"/>
</dbReference>
<keyword evidence="14" id="KW-1185">Reference proteome</keyword>
<evidence type="ECO:0000256" key="10">
    <source>
        <dbReference type="ARBA" id="ARBA00030835"/>
    </source>
</evidence>